<dbReference type="eggNOG" id="COG1264">
    <property type="taxonomic scope" value="Bacteria"/>
</dbReference>
<evidence type="ECO:0000256" key="10">
    <source>
        <dbReference type="ARBA" id="ARBA00023136"/>
    </source>
</evidence>
<evidence type="ECO:0000256" key="3">
    <source>
        <dbReference type="ARBA" id="ARBA00022475"/>
    </source>
</evidence>
<organism evidence="15 16">
    <name type="scientific">Spiroplasma diminutum CUAS-1</name>
    <dbReference type="NCBI Taxonomy" id="1276221"/>
    <lineage>
        <taxon>Bacteria</taxon>
        <taxon>Bacillati</taxon>
        <taxon>Mycoplasmatota</taxon>
        <taxon>Mollicutes</taxon>
        <taxon>Entomoplasmatales</taxon>
        <taxon>Spiroplasmataceae</taxon>
        <taxon>Spiroplasma</taxon>
    </lineage>
</organism>
<dbReference type="PROSITE" id="PS01035">
    <property type="entry name" value="PTS_EIIB_TYPE_1_CYS"/>
    <property type="match status" value="1"/>
</dbReference>
<evidence type="ECO:0000256" key="5">
    <source>
        <dbReference type="ARBA" id="ARBA00022679"/>
    </source>
</evidence>
<evidence type="ECO:0000256" key="12">
    <source>
        <dbReference type="SAM" id="Phobius"/>
    </source>
</evidence>
<name>S5MDV8_9MOLU</name>
<feature type="transmembrane region" description="Helical" evidence="12">
    <location>
        <begin position="466"/>
        <end position="487"/>
    </location>
</feature>
<keyword evidence="16" id="KW-1185">Reference proteome</keyword>
<keyword evidence="5" id="KW-0808">Transferase</keyword>
<keyword evidence="10 12" id="KW-0472">Membrane</keyword>
<proteinExistence type="predicted"/>
<evidence type="ECO:0000259" key="13">
    <source>
        <dbReference type="PROSITE" id="PS51098"/>
    </source>
</evidence>
<keyword evidence="8" id="KW-0418">Kinase</keyword>
<protein>
    <submittedName>
        <fullName evidence="15">PTS system N-acetylglucosamine-specific IIBC component</fullName>
    </submittedName>
</protein>
<dbReference type="GO" id="GO:0008982">
    <property type="term" value="F:protein-N(PI)-phosphohistidine-sugar phosphotransferase activity"/>
    <property type="evidence" value="ECO:0007669"/>
    <property type="project" value="InterPro"/>
</dbReference>
<evidence type="ECO:0000256" key="7">
    <source>
        <dbReference type="ARBA" id="ARBA00022692"/>
    </source>
</evidence>
<dbReference type="PANTHER" id="PTHR30009:SF4">
    <property type="entry name" value="PTS SYSTEM N-ACETYLGLUCOSAMINE-SPECIFIC EIICBA COMPONENT"/>
    <property type="match status" value="1"/>
</dbReference>
<feature type="domain" description="PTS EIIC type-1" evidence="14">
    <location>
        <begin position="30"/>
        <end position="499"/>
    </location>
</feature>
<dbReference type="InterPro" id="IPR003352">
    <property type="entry name" value="PTS_EIIC"/>
</dbReference>
<keyword evidence="3" id="KW-1003">Cell membrane</keyword>
<dbReference type="KEGG" id="sdi:SDIMI_v3c01990"/>
<dbReference type="STRING" id="1276221.SDIMI_v3c01990"/>
<dbReference type="InterPro" id="IPR001996">
    <property type="entry name" value="PTS_IIB_1"/>
</dbReference>
<dbReference type="GO" id="GO:0015764">
    <property type="term" value="P:N-acetylglucosamine transport"/>
    <property type="evidence" value="ECO:0007669"/>
    <property type="project" value="TreeGrafter"/>
</dbReference>
<dbReference type="InterPro" id="IPR013013">
    <property type="entry name" value="PTS_EIIC_1"/>
</dbReference>
<dbReference type="Pfam" id="PF00367">
    <property type="entry name" value="PTS_EIIB"/>
    <property type="match status" value="1"/>
</dbReference>
<dbReference type="RefSeq" id="WP_020836136.1">
    <property type="nucleotide sequence ID" value="NC_021833.1"/>
</dbReference>
<dbReference type="Pfam" id="PF02378">
    <property type="entry name" value="PTS_EIIC"/>
    <property type="match status" value="1"/>
</dbReference>
<dbReference type="GO" id="GO:0016301">
    <property type="term" value="F:kinase activity"/>
    <property type="evidence" value="ECO:0007669"/>
    <property type="project" value="UniProtKB-KW"/>
</dbReference>
<dbReference type="SUPFAM" id="SSF55604">
    <property type="entry name" value="Glucose permease domain IIB"/>
    <property type="match status" value="1"/>
</dbReference>
<dbReference type="PROSITE" id="PS51103">
    <property type="entry name" value="PTS_EIIC_TYPE_1"/>
    <property type="match status" value="1"/>
</dbReference>
<dbReference type="InterPro" id="IPR036878">
    <property type="entry name" value="Glu_permease_IIB"/>
</dbReference>
<dbReference type="PROSITE" id="PS51098">
    <property type="entry name" value="PTS_EIIB_TYPE_1"/>
    <property type="match status" value="1"/>
</dbReference>
<keyword evidence="4" id="KW-0762">Sugar transport</keyword>
<feature type="transmembrane region" description="Helical" evidence="12">
    <location>
        <begin position="116"/>
        <end position="136"/>
    </location>
</feature>
<evidence type="ECO:0000256" key="11">
    <source>
        <dbReference type="PROSITE-ProRule" id="PRU00421"/>
    </source>
</evidence>
<comment type="subcellular location">
    <subcellularLocation>
        <location evidence="1">Cell membrane</location>
        <topology evidence="1">Multi-pass membrane protein</topology>
    </subcellularLocation>
</comment>
<dbReference type="eggNOG" id="COG1263">
    <property type="taxonomic scope" value="Bacteria"/>
</dbReference>
<evidence type="ECO:0000313" key="15">
    <source>
        <dbReference type="EMBL" id="AGR41903.1"/>
    </source>
</evidence>
<evidence type="ECO:0000256" key="9">
    <source>
        <dbReference type="ARBA" id="ARBA00022989"/>
    </source>
</evidence>
<dbReference type="EMBL" id="CP005076">
    <property type="protein sequence ID" value="AGR41903.1"/>
    <property type="molecule type" value="Genomic_DNA"/>
</dbReference>
<feature type="transmembrane region" description="Helical" evidence="12">
    <location>
        <begin position="237"/>
        <end position="260"/>
    </location>
</feature>
<keyword evidence="9 12" id="KW-1133">Transmembrane helix</keyword>
<evidence type="ECO:0000313" key="16">
    <source>
        <dbReference type="Proteomes" id="UP000014983"/>
    </source>
</evidence>
<dbReference type="GO" id="GO:0005886">
    <property type="term" value="C:plasma membrane"/>
    <property type="evidence" value="ECO:0007669"/>
    <property type="project" value="UniProtKB-SubCell"/>
</dbReference>
<keyword evidence="7 12" id="KW-0812">Transmembrane</keyword>
<feature type="transmembrane region" description="Helical" evidence="12">
    <location>
        <begin position="191"/>
        <end position="217"/>
    </location>
</feature>
<dbReference type="CDD" id="cd00212">
    <property type="entry name" value="PTS_IIB_glc"/>
    <property type="match status" value="1"/>
</dbReference>
<evidence type="ECO:0000256" key="1">
    <source>
        <dbReference type="ARBA" id="ARBA00004651"/>
    </source>
</evidence>
<feature type="transmembrane region" description="Helical" evidence="12">
    <location>
        <begin position="433"/>
        <end position="454"/>
    </location>
</feature>
<reference evidence="15 16" key="1">
    <citation type="journal article" date="2013" name="Genome Biol. Evol.">
        <title>Comparison of metabolic capacities and inference of gene content evolution in mosquito-associated Spiroplasma diminutum and S. taiwanense.</title>
        <authorList>
            <person name="Lo W.S."/>
            <person name="Ku C."/>
            <person name="Chen L.L."/>
            <person name="Chang T.H."/>
            <person name="Kuo C.H."/>
        </authorList>
    </citation>
    <scope>NUCLEOTIDE SEQUENCE [LARGE SCALE GENOMIC DNA]</scope>
    <source>
        <strain evidence="15">CUAS-1</strain>
    </source>
</reference>
<feature type="transmembrane region" description="Helical" evidence="12">
    <location>
        <begin position="379"/>
        <end position="396"/>
    </location>
</feature>
<dbReference type="InParanoid" id="S5MDV8"/>
<evidence type="ECO:0000256" key="4">
    <source>
        <dbReference type="ARBA" id="ARBA00022597"/>
    </source>
</evidence>
<evidence type="ECO:0000256" key="2">
    <source>
        <dbReference type="ARBA" id="ARBA00022448"/>
    </source>
</evidence>
<dbReference type="PANTHER" id="PTHR30009">
    <property type="entry name" value="CYTOCHROME C-TYPE SYNTHESIS PROTEIN AND PTS TRANSMEMBRANE COMPONENT"/>
    <property type="match status" value="1"/>
</dbReference>
<dbReference type="HOGENOM" id="CLU_012312_1_0_14"/>
<dbReference type="GO" id="GO:0090563">
    <property type="term" value="F:protein-phosphocysteine-sugar phosphotransferase activity"/>
    <property type="evidence" value="ECO:0007669"/>
    <property type="project" value="TreeGrafter"/>
</dbReference>
<dbReference type="InterPro" id="IPR018113">
    <property type="entry name" value="PTrfase_EIIB_Cys"/>
</dbReference>
<evidence type="ECO:0000256" key="6">
    <source>
        <dbReference type="ARBA" id="ARBA00022683"/>
    </source>
</evidence>
<keyword evidence="2" id="KW-0813">Transport</keyword>
<feature type="transmembrane region" description="Helical" evidence="12">
    <location>
        <begin position="402"/>
        <end position="426"/>
    </location>
</feature>
<keyword evidence="6" id="KW-0598">Phosphotransferase system</keyword>
<feature type="transmembrane region" description="Helical" evidence="12">
    <location>
        <begin position="352"/>
        <end position="372"/>
    </location>
</feature>
<evidence type="ECO:0000259" key="14">
    <source>
        <dbReference type="PROSITE" id="PS51103"/>
    </source>
</evidence>
<dbReference type="FunCoup" id="S5MDV8">
    <property type="interactions" value="31"/>
</dbReference>
<feature type="active site" description="Phosphocysteine intermediate; for EIIB activity" evidence="11">
    <location>
        <position position="544"/>
    </location>
</feature>
<sequence>MSEKSVHLTNEKKLKTKQIKNSDSSNNGWSKFLTMLQELGKVLQFPIAVLPFAAILNRFGALGIELSTTDGEITNQIGYWISLIIQKPGSIPFDNLALLFAIGCAFGLAKDHRGEVALVAVIFYLSITALTGEGTLPEMIYGKVLPMKQTGEVTIVDGKEVITELAGNAKQWSQLLYVPIMKFTTESREKVIVGAAYVLNIGVLGGIVAGCMSAWFYNKFKDIKLPTALSFFGGRRFVPMVALVASIPTAFAFAIVWPWIQLGLIKFGTSVANPENPALAIPGTTIYSILNRLLLPFGLHQIMNTFFWFQMPVTGYAVAPISGVPGTELITVNGDINAFTAGISNAGLFQSGFFPIMMGGLPMAAVAMIFTADKENRKEMAGFLGGVAGVAFLSGITEPLEFSFVFIAPVLLGVHAGLTGIFMAITTAMKIQIGFGFSAGFIDYAISFAQSWGLANYHNSVLANPLWILALVAIAGGVYFVVFYFTIKGMNLATPGRNVGGVINTAGKTSSSKESTQKGDKYENMASKIVDAIGRDNFVSIDNCATRLRLVLKDNSKIDDSLIKSAGTYGIKRLGTESLQIVIGPDVEHAANALRKELEK</sequence>
<dbReference type="InterPro" id="IPR050429">
    <property type="entry name" value="PTS_Glucose_EIICBA"/>
</dbReference>
<dbReference type="GO" id="GO:0009401">
    <property type="term" value="P:phosphoenolpyruvate-dependent sugar phosphotransferase system"/>
    <property type="evidence" value="ECO:0007669"/>
    <property type="project" value="UniProtKB-KW"/>
</dbReference>
<accession>S5MDV8</accession>
<dbReference type="Gene3D" id="3.30.1360.60">
    <property type="entry name" value="Glucose permease domain IIB"/>
    <property type="match status" value="1"/>
</dbReference>
<evidence type="ECO:0000256" key="8">
    <source>
        <dbReference type="ARBA" id="ARBA00022777"/>
    </source>
</evidence>
<dbReference type="AlphaFoldDB" id="S5MDV8"/>
<feature type="domain" description="PTS EIIB type-1" evidence="13">
    <location>
        <begin position="522"/>
        <end position="600"/>
    </location>
</feature>
<dbReference type="Proteomes" id="UP000014983">
    <property type="component" value="Chromosome"/>
</dbReference>
<dbReference type="PATRIC" id="fig|1276221.3.peg.196"/>
<dbReference type="OrthoDB" id="9764327at2"/>
<gene>
    <name evidence="15" type="primary">nagE</name>
    <name evidence="15" type="ORF">SDIMI_v3c01990</name>
</gene>